<sequence length="98" mass="10604">MASAEHHLRNCRAVFLLDIVEILPPGVGHTLSVGEHKGAAMSPERSVFVTRGHCCADCCWPHGDYPPRGVGIVGPETQKFTFPYPPTAPQQGAEMHPC</sequence>
<name>A0A2U9C5P7_SCOMX</name>
<reference evidence="1 2" key="1">
    <citation type="submission" date="2017-12" db="EMBL/GenBank/DDBJ databases">
        <title>Integrating genomic resources of turbot (Scophthalmus maximus) in depth evaluation of genetic and physical mapping variation across individuals.</title>
        <authorList>
            <person name="Martinez P."/>
        </authorList>
    </citation>
    <scope>NUCLEOTIDE SEQUENCE [LARGE SCALE GENOMIC DNA]</scope>
</reference>
<keyword evidence="2" id="KW-1185">Reference proteome</keyword>
<dbReference type="AlphaFoldDB" id="A0A2U9C5P7"/>
<evidence type="ECO:0000313" key="1">
    <source>
        <dbReference type="EMBL" id="AWP11897.1"/>
    </source>
</evidence>
<dbReference type="Proteomes" id="UP000246464">
    <property type="component" value="Chromosome 13"/>
</dbReference>
<accession>A0A2U9C5P7</accession>
<dbReference type="EMBL" id="CP026255">
    <property type="protein sequence ID" value="AWP11897.1"/>
    <property type="molecule type" value="Genomic_DNA"/>
</dbReference>
<evidence type="ECO:0000313" key="2">
    <source>
        <dbReference type="Proteomes" id="UP000246464"/>
    </source>
</evidence>
<gene>
    <name evidence="1" type="ORF">SMAX5B_009287</name>
</gene>
<proteinExistence type="predicted"/>
<protein>
    <submittedName>
        <fullName evidence="1">Uncharacterized protein</fullName>
    </submittedName>
</protein>
<organism evidence="1 2">
    <name type="scientific">Scophthalmus maximus</name>
    <name type="common">Turbot</name>
    <name type="synonym">Psetta maxima</name>
    <dbReference type="NCBI Taxonomy" id="52904"/>
    <lineage>
        <taxon>Eukaryota</taxon>
        <taxon>Metazoa</taxon>
        <taxon>Chordata</taxon>
        <taxon>Craniata</taxon>
        <taxon>Vertebrata</taxon>
        <taxon>Euteleostomi</taxon>
        <taxon>Actinopterygii</taxon>
        <taxon>Neopterygii</taxon>
        <taxon>Teleostei</taxon>
        <taxon>Neoteleostei</taxon>
        <taxon>Acanthomorphata</taxon>
        <taxon>Carangaria</taxon>
        <taxon>Pleuronectiformes</taxon>
        <taxon>Pleuronectoidei</taxon>
        <taxon>Scophthalmidae</taxon>
        <taxon>Scophthalmus</taxon>
    </lineage>
</organism>